<evidence type="ECO:0000256" key="6">
    <source>
        <dbReference type="ARBA" id="ARBA00023136"/>
    </source>
</evidence>
<name>A0A2I9CS67_9DEIO</name>
<keyword evidence="3" id="KW-1003">Cell membrane</keyword>
<evidence type="ECO:0000313" key="8">
    <source>
        <dbReference type="EMBL" id="GBF04463.1"/>
    </source>
</evidence>
<sequence>MNALATFAALRNPLFARLYFAQTVSQIGDALTWVGLALLAAQLAGPAQAPAVLAVALTLRVTAFVLFSPLAGVIADRVNRRTLLAMCHFGRWSSSA</sequence>
<dbReference type="Pfam" id="PF05977">
    <property type="entry name" value="MFS_3"/>
    <property type="match status" value="1"/>
</dbReference>
<dbReference type="SUPFAM" id="SSF103473">
    <property type="entry name" value="MFS general substrate transporter"/>
    <property type="match status" value="1"/>
</dbReference>
<keyword evidence="9" id="KW-1185">Reference proteome</keyword>
<comment type="subcellular location">
    <subcellularLocation>
        <location evidence="1">Cell membrane</location>
        <topology evidence="1">Multi-pass membrane protein</topology>
    </subcellularLocation>
</comment>
<comment type="caution">
    <text evidence="8">The sequence shown here is derived from an EMBL/GenBank/DDBJ whole genome shotgun (WGS) entry which is preliminary data.</text>
</comment>
<dbReference type="InterPro" id="IPR036259">
    <property type="entry name" value="MFS_trans_sf"/>
</dbReference>
<protein>
    <submittedName>
        <fullName evidence="8">Nickel resistance protein</fullName>
    </submittedName>
</protein>
<keyword evidence="6 7" id="KW-0472">Membrane</keyword>
<keyword evidence="2" id="KW-0813">Transport</keyword>
<evidence type="ECO:0000256" key="7">
    <source>
        <dbReference type="SAM" id="Phobius"/>
    </source>
</evidence>
<evidence type="ECO:0000313" key="9">
    <source>
        <dbReference type="Proteomes" id="UP000236569"/>
    </source>
</evidence>
<dbReference type="RefSeq" id="WP_201262711.1">
    <property type="nucleotide sequence ID" value="NZ_BFAG01000002.1"/>
</dbReference>
<evidence type="ECO:0000256" key="5">
    <source>
        <dbReference type="ARBA" id="ARBA00022989"/>
    </source>
</evidence>
<dbReference type="EMBL" id="BFAG01000002">
    <property type="protein sequence ID" value="GBF04463.1"/>
    <property type="molecule type" value="Genomic_DNA"/>
</dbReference>
<proteinExistence type="predicted"/>
<accession>A0A2I9CS67</accession>
<evidence type="ECO:0000256" key="3">
    <source>
        <dbReference type="ARBA" id="ARBA00022475"/>
    </source>
</evidence>
<evidence type="ECO:0000256" key="1">
    <source>
        <dbReference type="ARBA" id="ARBA00004651"/>
    </source>
</evidence>
<dbReference type="AlphaFoldDB" id="A0A2I9CS67"/>
<evidence type="ECO:0000256" key="4">
    <source>
        <dbReference type="ARBA" id="ARBA00022692"/>
    </source>
</evidence>
<keyword evidence="4 7" id="KW-0812">Transmembrane</keyword>
<dbReference type="Proteomes" id="UP000236569">
    <property type="component" value="Unassembled WGS sequence"/>
</dbReference>
<dbReference type="Gene3D" id="1.20.1250.20">
    <property type="entry name" value="MFS general substrate transporter like domains"/>
    <property type="match status" value="1"/>
</dbReference>
<feature type="transmembrane region" description="Helical" evidence="7">
    <location>
        <begin position="51"/>
        <end position="75"/>
    </location>
</feature>
<dbReference type="GO" id="GO:0005886">
    <property type="term" value="C:plasma membrane"/>
    <property type="evidence" value="ECO:0007669"/>
    <property type="project" value="UniProtKB-SubCell"/>
</dbReference>
<gene>
    <name evidence="8" type="ORF">DAERI_020060</name>
</gene>
<reference evidence="9" key="1">
    <citation type="submission" date="2018-01" db="EMBL/GenBank/DDBJ databases">
        <title>Draft Genome Sequence of the Radioresistant Bacterium Deinococcus aerius TR0125, Isolated from the Higher Atmosphere above Japan.</title>
        <authorList>
            <person name="Satoh K."/>
            <person name="Arai H."/>
            <person name="Sanzen T."/>
            <person name="Kawaguchi Y."/>
            <person name="Hayashi H."/>
            <person name="Yokobori S."/>
            <person name="Yamagishi A."/>
            <person name="Oono Y."/>
            <person name="Narumi I."/>
        </authorList>
    </citation>
    <scope>NUCLEOTIDE SEQUENCE [LARGE SCALE GENOMIC DNA]</scope>
    <source>
        <strain evidence="9">TR0125</strain>
    </source>
</reference>
<dbReference type="PANTHER" id="PTHR43266">
    <property type="entry name" value="MACROLIDE-EFFLUX PROTEIN"/>
    <property type="match status" value="1"/>
</dbReference>
<keyword evidence="5 7" id="KW-1133">Transmembrane helix</keyword>
<dbReference type="InterPro" id="IPR010290">
    <property type="entry name" value="TM_effector"/>
</dbReference>
<dbReference type="PANTHER" id="PTHR43266:SF2">
    <property type="entry name" value="MAJOR FACILITATOR SUPERFAMILY (MFS) PROFILE DOMAIN-CONTAINING PROTEIN"/>
    <property type="match status" value="1"/>
</dbReference>
<feature type="transmembrane region" description="Helical" evidence="7">
    <location>
        <begin position="27"/>
        <end position="45"/>
    </location>
</feature>
<evidence type="ECO:0000256" key="2">
    <source>
        <dbReference type="ARBA" id="ARBA00022448"/>
    </source>
</evidence>
<organism evidence="8 9">
    <name type="scientific">Deinococcus aerius</name>
    <dbReference type="NCBI Taxonomy" id="200253"/>
    <lineage>
        <taxon>Bacteria</taxon>
        <taxon>Thermotogati</taxon>
        <taxon>Deinococcota</taxon>
        <taxon>Deinococci</taxon>
        <taxon>Deinococcales</taxon>
        <taxon>Deinococcaceae</taxon>
        <taxon>Deinococcus</taxon>
    </lineage>
</organism>